<name>H9BQZ3_9NIDO</name>
<dbReference type="EMBL" id="JQ065044">
    <property type="protein sequence ID" value="AFD29202.1"/>
    <property type="molecule type" value="Genomic_RNA"/>
</dbReference>
<dbReference type="OrthoDB" id="22302at10239"/>
<keyword evidence="1" id="KW-0812">Transmembrane</keyword>
<keyword evidence="1" id="KW-0472">Membrane</keyword>
<evidence type="ECO:0000313" key="2">
    <source>
        <dbReference type="EMBL" id="AFD29202.1"/>
    </source>
</evidence>
<dbReference type="KEGG" id="vg:11945623"/>
<keyword evidence="3" id="KW-1185">Reference proteome</keyword>
<evidence type="ECO:0000256" key="1">
    <source>
        <dbReference type="SAM" id="Phobius"/>
    </source>
</evidence>
<dbReference type="GeneID" id="11945623"/>
<proteinExistence type="predicted"/>
<reference evidence="2 3" key="1">
    <citation type="journal article" date="2012" name="J. Virol.">
        <title>Discovery of seven novel Mammalian and avian coronaviruses in the genus deltacoronavirus supports bat coronaviruses as the gene source of alphacoronavirus and betacoronavirus and avian coronaviruses as the gene source of gammacoronavirus and deltacoronavirus.</title>
        <authorList>
            <person name="Woo P.C."/>
            <person name="Lau S.K."/>
            <person name="Lam C.S."/>
            <person name="Lau C.C."/>
            <person name="Tsang A.K."/>
            <person name="Lau J.H."/>
            <person name="Bai R."/>
            <person name="Teng J.L."/>
            <person name="Tsang C.C."/>
            <person name="Wang M."/>
            <person name="Zheng B.J."/>
            <person name="Chan K.H."/>
            <person name="Yuen K.Y."/>
        </authorList>
    </citation>
    <scope>NUCLEOTIDE SEQUENCE [LARGE SCALE GENOMIC DNA]</scope>
    <source>
        <strain evidence="2">HKU16-6847</strain>
    </source>
</reference>
<accession>H9BQZ3</accession>
<evidence type="ECO:0000313" key="3">
    <source>
        <dbReference type="Proteomes" id="UP000135406"/>
    </source>
</evidence>
<dbReference type="Proteomes" id="UP000135406">
    <property type="component" value="Segment"/>
</dbReference>
<keyword evidence="2" id="KW-0946">Virion</keyword>
<gene>
    <name evidence="2" type="primary">E</name>
</gene>
<dbReference type="GO" id="GO:0019031">
    <property type="term" value="C:viral envelope"/>
    <property type="evidence" value="ECO:0007669"/>
    <property type="project" value="UniProtKB-KW"/>
</dbReference>
<organism evidence="2 3">
    <name type="scientific">White-eye coronavirus HKU16</name>
    <dbReference type="NCBI Taxonomy" id="1159907"/>
    <lineage>
        <taxon>Viruses</taxon>
        <taxon>Riboviria</taxon>
        <taxon>Orthornavirae</taxon>
        <taxon>Pisuviricota</taxon>
        <taxon>Pisoniviricetes</taxon>
        <taxon>Nidovirales</taxon>
        <taxon>Cornidovirineae</taxon>
        <taxon>Coronaviridae</taxon>
        <taxon>Orthocoronavirinae</taxon>
        <taxon>Deltacoronavirus</taxon>
        <taxon>Buldecovirus</taxon>
        <taxon>Deltacoronavirus zosteropis</taxon>
    </lineage>
</organism>
<sequence length="82" mass="9291">MVADDWSITIPGQYVIAALIVLSIGVMLLFINTCLACVKLSYKCFLGARYLVNPIIVYYSKPKTVSDTEFVKIHQFPRNNYV</sequence>
<keyword evidence="1" id="KW-1133">Transmembrane helix</keyword>
<dbReference type="RefSeq" id="YP_005352839.1">
    <property type="nucleotide sequence ID" value="NC_016991.1"/>
</dbReference>
<feature type="transmembrane region" description="Helical" evidence="1">
    <location>
        <begin position="14"/>
        <end position="38"/>
    </location>
</feature>
<protein>
    <submittedName>
        <fullName evidence="2">Envelope protein</fullName>
    </submittedName>
</protein>
<dbReference type="SMR" id="H9BQZ3"/>
<keyword evidence="2" id="KW-0261">Viral envelope protein</keyword>